<name>A0A7S0TRF4_HEMAN</name>
<proteinExistence type="inferred from homology"/>
<evidence type="ECO:0000256" key="4">
    <source>
        <dbReference type="ARBA" id="ARBA00023027"/>
    </source>
</evidence>
<dbReference type="PANTHER" id="PTHR43866">
    <property type="entry name" value="MALONATE-SEMIALDEHYDE DEHYDROGENASE"/>
    <property type="match status" value="1"/>
</dbReference>
<dbReference type="GO" id="GO:0006210">
    <property type="term" value="P:thymine catabolic process"/>
    <property type="evidence" value="ECO:0007669"/>
    <property type="project" value="TreeGrafter"/>
</dbReference>
<dbReference type="FunFam" id="3.40.605.10:FF:000003">
    <property type="entry name" value="Methylmalonate-semialdehyde dehydrogenase [acylating]"/>
    <property type="match status" value="1"/>
</dbReference>
<dbReference type="NCBIfam" id="TIGR01722">
    <property type="entry name" value="MMSDH"/>
    <property type="match status" value="1"/>
</dbReference>
<feature type="domain" description="Aldehyde dehydrogenase" evidence="5">
    <location>
        <begin position="17"/>
        <end position="476"/>
    </location>
</feature>
<comment type="similarity">
    <text evidence="1">Belongs to the aldehyde dehydrogenase family.</text>
</comment>
<dbReference type="InterPro" id="IPR010061">
    <property type="entry name" value="MeMal-semiAld_DH"/>
</dbReference>
<dbReference type="FunFam" id="3.40.309.10:FF:000002">
    <property type="entry name" value="Methylmalonate-semialdehyde dehydrogenase (Acylating)"/>
    <property type="match status" value="1"/>
</dbReference>
<dbReference type="InterPro" id="IPR016163">
    <property type="entry name" value="Ald_DH_C"/>
</dbReference>
<keyword evidence="4" id="KW-0520">NAD</keyword>
<accession>A0A7S0TRF4</accession>
<dbReference type="EMBL" id="HBFK01014950">
    <property type="protein sequence ID" value="CAD8742650.1"/>
    <property type="molecule type" value="Transcribed_RNA"/>
</dbReference>
<gene>
    <name evidence="6" type="ORF">HAND1043_LOCUS9144</name>
</gene>
<protein>
    <recommendedName>
        <fullName evidence="2">methylmalonate-semialdehyde dehydrogenase (CoA acylating)</fullName>
        <ecNumber evidence="2">1.2.1.27</ecNumber>
    </recommendedName>
</protein>
<sequence length="496" mass="52983">MATLPLYFAGEEQASTATEAIDVLNPATQELILRVPCTTQAEMEAIVDNASVAQKSWREVPVQQRVRVLMKFHALVNEAKDEIAWAIVKENGKTKLDADGDVFRGVEVIEHAMAMPSHMMGEAMEQISRNMDTVTVKQPLGVIAGIAPFNFPAMIPLWMMPIAVATGNAFVLKPSERVPTASMMLAKLATKAGLPNGIFNILHGGKDAVNFLCDHPTVRAVSFVGSGAIGKHVYNRSTANGKRCQCNMGAKNHAVVLPDADRDNALNGIVGAAFGAAGQRCMAISVCVLVGQAKEWLPELEKRVKALKVGNGADKETDVGPMITKQALERAVGIIAASVESGATPLIDGRQVSLAACPQGNFLGPTLLTGVSPLMPCYKEEIFGPVLCVVELPTLSDAITLVNDNPMGNGVALFTKSGAAARKFQHEIEVGQIGINVPVPVPLPFFCWSSSKGSILGDHHFYGKSSIAFHTQIKTIVSRWDFVESTDASTLNFSGR</sequence>
<dbReference type="PANTHER" id="PTHR43866:SF3">
    <property type="entry name" value="METHYLMALONATE-SEMIALDEHYDE DEHYDROGENASE [ACYLATING], MITOCHONDRIAL"/>
    <property type="match status" value="1"/>
</dbReference>
<dbReference type="GO" id="GO:0005739">
    <property type="term" value="C:mitochondrion"/>
    <property type="evidence" value="ECO:0007669"/>
    <property type="project" value="TreeGrafter"/>
</dbReference>
<dbReference type="CDD" id="cd07085">
    <property type="entry name" value="ALDH_F6_MMSDH"/>
    <property type="match status" value="1"/>
</dbReference>
<dbReference type="Gene3D" id="3.40.309.10">
    <property type="entry name" value="Aldehyde Dehydrogenase, Chain A, domain 2"/>
    <property type="match status" value="1"/>
</dbReference>
<dbReference type="GO" id="GO:0004491">
    <property type="term" value="F:methylmalonate-semialdehyde dehydrogenase (acylating, NAD) activity"/>
    <property type="evidence" value="ECO:0007669"/>
    <property type="project" value="UniProtKB-EC"/>
</dbReference>
<reference evidence="6" key="1">
    <citation type="submission" date="2021-01" db="EMBL/GenBank/DDBJ databases">
        <authorList>
            <person name="Corre E."/>
            <person name="Pelletier E."/>
            <person name="Niang G."/>
            <person name="Scheremetjew M."/>
            <person name="Finn R."/>
            <person name="Kale V."/>
            <person name="Holt S."/>
            <person name="Cochrane G."/>
            <person name="Meng A."/>
            <person name="Brown T."/>
            <person name="Cohen L."/>
        </authorList>
    </citation>
    <scope>NUCLEOTIDE SEQUENCE</scope>
    <source>
        <strain evidence="6">CCMP441</strain>
    </source>
</reference>
<dbReference type="GO" id="GO:0006574">
    <property type="term" value="P:L-valine catabolic process"/>
    <property type="evidence" value="ECO:0007669"/>
    <property type="project" value="TreeGrafter"/>
</dbReference>
<dbReference type="InterPro" id="IPR016162">
    <property type="entry name" value="Ald_DH_N"/>
</dbReference>
<evidence type="ECO:0000256" key="3">
    <source>
        <dbReference type="ARBA" id="ARBA00023002"/>
    </source>
</evidence>
<dbReference type="AlphaFoldDB" id="A0A7S0TRF4"/>
<dbReference type="EC" id="1.2.1.27" evidence="2"/>
<evidence type="ECO:0000313" key="6">
    <source>
        <dbReference type="EMBL" id="CAD8742650.1"/>
    </source>
</evidence>
<dbReference type="PROSITE" id="PS00070">
    <property type="entry name" value="ALDEHYDE_DEHYDR_CYS"/>
    <property type="match status" value="1"/>
</dbReference>
<evidence type="ECO:0000256" key="2">
    <source>
        <dbReference type="ARBA" id="ARBA00013048"/>
    </source>
</evidence>
<organism evidence="6">
    <name type="scientific">Hemiselmis andersenii</name>
    <name type="common">Cryptophyte alga</name>
    <dbReference type="NCBI Taxonomy" id="464988"/>
    <lineage>
        <taxon>Eukaryota</taxon>
        <taxon>Cryptophyceae</taxon>
        <taxon>Cryptomonadales</taxon>
        <taxon>Hemiselmidaceae</taxon>
        <taxon>Hemiselmis</taxon>
    </lineage>
</organism>
<dbReference type="Gene3D" id="3.40.605.10">
    <property type="entry name" value="Aldehyde Dehydrogenase, Chain A, domain 1"/>
    <property type="match status" value="1"/>
</dbReference>
<keyword evidence="3" id="KW-0560">Oxidoreductase</keyword>
<dbReference type="Pfam" id="PF00171">
    <property type="entry name" value="Aldedh"/>
    <property type="match status" value="1"/>
</dbReference>
<dbReference type="SUPFAM" id="SSF53720">
    <property type="entry name" value="ALDH-like"/>
    <property type="match status" value="1"/>
</dbReference>
<dbReference type="InterPro" id="IPR015590">
    <property type="entry name" value="Aldehyde_DH_dom"/>
</dbReference>
<dbReference type="InterPro" id="IPR016160">
    <property type="entry name" value="Ald_DH_CS_CYS"/>
</dbReference>
<dbReference type="InterPro" id="IPR016161">
    <property type="entry name" value="Ald_DH/histidinol_DH"/>
</dbReference>
<evidence type="ECO:0000256" key="1">
    <source>
        <dbReference type="ARBA" id="ARBA00009986"/>
    </source>
</evidence>
<evidence type="ECO:0000259" key="5">
    <source>
        <dbReference type="Pfam" id="PF00171"/>
    </source>
</evidence>